<evidence type="ECO:0000259" key="1">
    <source>
        <dbReference type="PROSITE" id="PS51153"/>
    </source>
</evidence>
<accession>A0A540MCI6</accession>
<dbReference type="AlphaFoldDB" id="A0A540MCI6"/>
<dbReference type="PROSITE" id="PS51153">
    <property type="entry name" value="RPW8"/>
    <property type="match status" value="1"/>
</dbReference>
<organism evidence="2 3">
    <name type="scientific">Malus baccata</name>
    <name type="common">Siberian crab apple</name>
    <name type="synonym">Pyrus baccata</name>
    <dbReference type="NCBI Taxonomy" id="106549"/>
    <lineage>
        <taxon>Eukaryota</taxon>
        <taxon>Viridiplantae</taxon>
        <taxon>Streptophyta</taxon>
        <taxon>Embryophyta</taxon>
        <taxon>Tracheophyta</taxon>
        <taxon>Spermatophyta</taxon>
        <taxon>Magnoliopsida</taxon>
        <taxon>eudicotyledons</taxon>
        <taxon>Gunneridae</taxon>
        <taxon>Pentapetalae</taxon>
        <taxon>rosids</taxon>
        <taxon>fabids</taxon>
        <taxon>Rosales</taxon>
        <taxon>Rosaceae</taxon>
        <taxon>Amygdaloideae</taxon>
        <taxon>Maleae</taxon>
        <taxon>Malus</taxon>
    </lineage>
</organism>
<sequence length="146" mass="16922">MLFSAVLQTKEKTRMFKHILGHLESKLDSIKPLIEEIAECNKVLHLTEEELESLRVEMEKGVELVRKCSKVSLWASNKKYEYTNKLLGLDEYLQRLINILRVQLARDAKESLVSVTNIETVTKQIEESSMIQHDQTESQRPVVELP</sequence>
<feature type="domain" description="RPW8" evidence="1">
    <location>
        <begin position="1"/>
        <end position="134"/>
    </location>
</feature>
<evidence type="ECO:0000313" key="3">
    <source>
        <dbReference type="Proteomes" id="UP000315295"/>
    </source>
</evidence>
<dbReference type="EMBL" id="VIEB01000292">
    <property type="protein sequence ID" value="TQD96405.1"/>
    <property type="molecule type" value="Genomic_DNA"/>
</dbReference>
<proteinExistence type="predicted"/>
<gene>
    <name evidence="2" type="ORF">C1H46_017900</name>
</gene>
<comment type="caution">
    <text evidence="2">The sequence shown here is derived from an EMBL/GenBank/DDBJ whole genome shotgun (WGS) entry which is preliminary data.</text>
</comment>
<protein>
    <recommendedName>
        <fullName evidence="1">RPW8 domain-containing protein</fullName>
    </recommendedName>
</protein>
<evidence type="ECO:0000313" key="2">
    <source>
        <dbReference type="EMBL" id="TQD96405.1"/>
    </source>
</evidence>
<dbReference type="InterPro" id="IPR008808">
    <property type="entry name" value="Powdery_mildew-R_dom"/>
</dbReference>
<keyword evidence="3" id="KW-1185">Reference proteome</keyword>
<reference evidence="2 3" key="1">
    <citation type="journal article" date="2019" name="G3 (Bethesda)">
        <title>Sequencing of a Wild Apple (Malus baccata) Genome Unravels the Differences Between Cultivated and Wild Apple Species Regarding Disease Resistance and Cold Tolerance.</title>
        <authorList>
            <person name="Chen X."/>
        </authorList>
    </citation>
    <scope>NUCLEOTIDE SEQUENCE [LARGE SCALE GENOMIC DNA]</scope>
    <source>
        <strain evidence="3">cv. Shandingzi</strain>
        <tissue evidence="2">Leaves</tissue>
    </source>
</reference>
<dbReference type="Pfam" id="PF05659">
    <property type="entry name" value="RPW8"/>
    <property type="match status" value="1"/>
</dbReference>
<dbReference type="Proteomes" id="UP000315295">
    <property type="component" value="Unassembled WGS sequence"/>
</dbReference>
<name>A0A540MCI6_MALBA</name>